<evidence type="ECO:0000313" key="3">
    <source>
        <dbReference type="Proteomes" id="UP000299102"/>
    </source>
</evidence>
<comment type="caution">
    <text evidence="2">The sequence shown here is derived from an EMBL/GenBank/DDBJ whole genome shotgun (WGS) entry which is preliminary data.</text>
</comment>
<gene>
    <name evidence="2" type="ORF">EVAR_70053_1</name>
</gene>
<feature type="transmembrane region" description="Helical" evidence="1">
    <location>
        <begin position="250"/>
        <end position="269"/>
    </location>
</feature>
<keyword evidence="1" id="KW-0812">Transmembrane</keyword>
<reference evidence="2 3" key="1">
    <citation type="journal article" date="2019" name="Commun. Biol.">
        <title>The bagworm genome reveals a unique fibroin gene that provides high tensile strength.</title>
        <authorList>
            <person name="Kono N."/>
            <person name="Nakamura H."/>
            <person name="Ohtoshi R."/>
            <person name="Tomita M."/>
            <person name="Numata K."/>
            <person name="Arakawa K."/>
        </authorList>
    </citation>
    <scope>NUCLEOTIDE SEQUENCE [LARGE SCALE GENOMIC DNA]</scope>
</reference>
<accession>A0A4C1T8W5</accession>
<protein>
    <submittedName>
        <fullName evidence="2">Uncharacterized protein</fullName>
    </submittedName>
</protein>
<dbReference type="AlphaFoldDB" id="A0A4C1T8W5"/>
<name>A0A4C1T8W5_EUMVA</name>
<sequence length="305" mass="34471">MSGGLAVTQLFRIQHLRNKIKDLAENIVNAKTGMILPNLISPKEVEMFSIDRDTFQGIKTSLVEWVNDNLSIIILIPAETIETNQRLLMPIPNGNNLQIKENPITVVSINNKTYDFVKGKSFFELKAATSCVSKGKCLVEKNLNLKIWEISSSMVILINTNNTSFHSSCDERELEMNGHYFLHFNNCSVTIGNVNFKTEIYRTTQAFALPAYKVTLSTERTIVYRDIELQQQNNLDTIEELKFYNQINTGLGGVAVVIIIGLVVAILVLRRSRGVVKVRITKKQIHNGNLRNSEIDDMNSQKVIQ</sequence>
<evidence type="ECO:0000313" key="2">
    <source>
        <dbReference type="EMBL" id="GBP10000.1"/>
    </source>
</evidence>
<keyword evidence="3" id="KW-1185">Reference proteome</keyword>
<keyword evidence="1" id="KW-1133">Transmembrane helix</keyword>
<dbReference type="OrthoDB" id="7491904at2759"/>
<dbReference type="Proteomes" id="UP000299102">
    <property type="component" value="Unassembled WGS sequence"/>
</dbReference>
<dbReference type="EMBL" id="BGZK01004620">
    <property type="protein sequence ID" value="GBP10000.1"/>
    <property type="molecule type" value="Genomic_DNA"/>
</dbReference>
<evidence type="ECO:0000256" key="1">
    <source>
        <dbReference type="SAM" id="Phobius"/>
    </source>
</evidence>
<keyword evidence="1" id="KW-0472">Membrane</keyword>
<organism evidence="2 3">
    <name type="scientific">Eumeta variegata</name>
    <name type="common">Bagworm moth</name>
    <name type="synonym">Eumeta japonica</name>
    <dbReference type="NCBI Taxonomy" id="151549"/>
    <lineage>
        <taxon>Eukaryota</taxon>
        <taxon>Metazoa</taxon>
        <taxon>Ecdysozoa</taxon>
        <taxon>Arthropoda</taxon>
        <taxon>Hexapoda</taxon>
        <taxon>Insecta</taxon>
        <taxon>Pterygota</taxon>
        <taxon>Neoptera</taxon>
        <taxon>Endopterygota</taxon>
        <taxon>Lepidoptera</taxon>
        <taxon>Glossata</taxon>
        <taxon>Ditrysia</taxon>
        <taxon>Tineoidea</taxon>
        <taxon>Psychidae</taxon>
        <taxon>Oiketicinae</taxon>
        <taxon>Eumeta</taxon>
    </lineage>
</organism>
<proteinExistence type="predicted"/>